<dbReference type="Proteomes" id="UP001197974">
    <property type="component" value="Chromosome"/>
</dbReference>
<dbReference type="InterPro" id="IPR051922">
    <property type="entry name" value="Bact_Sporulation_Assoc"/>
</dbReference>
<feature type="chain" id="PRO_5045112178" evidence="1">
    <location>
        <begin position="24"/>
        <end position="608"/>
    </location>
</feature>
<evidence type="ECO:0000313" key="3">
    <source>
        <dbReference type="EMBL" id="WLR41604.1"/>
    </source>
</evidence>
<dbReference type="InterPro" id="IPR023346">
    <property type="entry name" value="Lysozyme-like_dom_sf"/>
</dbReference>
<evidence type="ECO:0000259" key="2">
    <source>
        <dbReference type="Pfam" id="PF01464"/>
    </source>
</evidence>
<dbReference type="SUPFAM" id="SSF53955">
    <property type="entry name" value="Lysozyme-like"/>
    <property type="match status" value="1"/>
</dbReference>
<evidence type="ECO:0000313" key="4">
    <source>
        <dbReference type="Proteomes" id="UP001197974"/>
    </source>
</evidence>
<sequence>MKKLLSLCLTALLVISAIPAAQAADSKGCEYDSSTKKNPTKQQMDCLLTNIALENEVPPEIVKGIATQENGDWKHFESNGEVNKSDDGGIGIMQITNIDGLSDDEKKKIEDSVEYNIQKGIEMLKYNFEERNDLPKFKNQDSRVIEHWYFAIMAYNGIKPVNSPFEKKNGEENKRYYESYQEKVYKYIDNYQLVETLYSKHSEVPFESDDFDYDPDSDENIKFKVMEYELSSKDETKTTYTIGKNDYVKTHTTKLRSMPSTGGKETKVGISDILKVTGSYELDQSNNKANQFAWLPVNDNYIAGALTEKVGTRSYGDDRYKTAVDIAQRGWDQANTVILATGQNFPDALAATPLAYQEDAPILLTETTKTTLNKDTENEIKRLGAKNIIIVGGPSAVPSEVETYIKEKLKIAVDRVSGKDRYFTSLEIAEELDSDSKKAVIAYAWNFPDALSIAPYAAKHGMPILLTDKDTLHEDIDNHIKKEAINDFIIVGDTAVVSENVANKLFGTKHRYGGDDRYDTSGEIAKLNMDTEVVYFARGDKFPDALTGSVLAAKENASLVLLYNDKVEVPEPGIQNYLQQSAYEQFHLLGGPAALSEEYPKLLNGQVK</sequence>
<dbReference type="Gene3D" id="3.40.50.12090">
    <property type="match status" value="2"/>
</dbReference>
<name>A0ABY9JQC4_9BACI</name>
<dbReference type="Pfam" id="PF04122">
    <property type="entry name" value="CW_binding_2"/>
    <property type="match status" value="3"/>
</dbReference>
<evidence type="ECO:0000256" key="1">
    <source>
        <dbReference type="SAM" id="SignalP"/>
    </source>
</evidence>
<reference evidence="3 4" key="1">
    <citation type="submission" date="2023-06" db="EMBL/GenBank/DDBJ databases">
        <title>Five Gram-positive bacteria isolated from mangrove sediments in Shenzhen, Guangdong, China.</title>
        <authorList>
            <person name="Yu S."/>
            <person name="Zheng W."/>
            <person name="Huang Y."/>
        </authorList>
    </citation>
    <scope>NUCLEOTIDE SEQUENCE [LARGE SCALE GENOMIC DNA]</scope>
    <source>
        <strain evidence="3 4">SaN35-3</strain>
    </source>
</reference>
<dbReference type="EMBL" id="CP129013">
    <property type="protein sequence ID" value="WLR41604.1"/>
    <property type="molecule type" value="Genomic_DNA"/>
</dbReference>
<keyword evidence="4" id="KW-1185">Reference proteome</keyword>
<feature type="domain" description="Transglycosylase SLT" evidence="2">
    <location>
        <begin position="52"/>
        <end position="172"/>
    </location>
</feature>
<accession>A0ABY9JQC4</accession>
<dbReference type="PANTHER" id="PTHR30032:SF8">
    <property type="entry name" value="GERMINATION-SPECIFIC N-ACETYLMURAMOYL-L-ALANINE AMIDASE"/>
    <property type="match status" value="1"/>
</dbReference>
<dbReference type="RefSeq" id="WP_226542185.1">
    <property type="nucleotide sequence ID" value="NZ_CP129013.1"/>
</dbReference>
<organism evidence="3 4">
    <name type="scientific">Bacillus carboniphilus</name>
    <dbReference type="NCBI Taxonomy" id="86663"/>
    <lineage>
        <taxon>Bacteria</taxon>
        <taxon>Bacillati</taxon>
        <taxon>Bacillota</taxon>
        <taxon>Bacilli</taxon>
        <taxon>Bacillales</taxon>
        <taxon>Bacillaceae</taxon>
        <taxon>Bacillus</taxon>
    </lineage>
</organism>
<dbReference type="InterPro" id="IPR008258">
    <property type="entry name" value="Transglycosylase_SLT_dom_1"/>
</dbReference>
<keyword evidence="1" id="KW-0732">Signal</keyword>
<feature type="signal peptide" evidence="1">
    <location>
        <begin position="1"/>
        <end position="23"/>
    </location>
</feature>
<gene>
    <name evidence="3" type="ORF">LC087_12010</name>
</gene>
<dbReference type="Gene3D" id="1.10.530.10">
    <property type="match status" value="1"/>
</dbReference>
<dbReference type="InterPro" id="IPR007253">
    <property type="entry name" value="Cell_wall-bd_2"/>
</dbReference>
<proteinExistence type="predicted"/>
<dbReference type="PANTHER" id="PTHR30032">
    <property type="entry name" value="N-ACETYLMURAMOYL-L-ALANINE AMIDASE-RELATED"/>
    <property type="match status" value="1"/>
</dbReference>
<dbReference type="Pfam" id="PF01464">
    <property type="entry name" value="SLT"/>
    <property type="match status" value="1"/>
</dbReference>
<protein>
    <submittedName>
        <fullName evidence="3">Cell wall-binding repeat-containing protein</fullName>
    </submittedName>
</protein>